<organism evidence="1 2">
    <name type="scientific">Pedobacter endophyticus</name>
    <dbReference type="NCBI Taxonomy" id="2789740"/>
    <lineage>
        <taxon>Bacteria</taxon>
        <taxon>Pseudomonadati</taxon>
        <taxon>Bacteroidota</taxon>
        <taxon>Sphingobacteriia</taxon>
        <taxon>Sphingobacteriales</taxon>
        <taxon>Sphingobacteriaceae</taxon>
        <taxon>Pedobacter</taxon>
    </lineage>
</organism>
<sequence length="126" mass="13835">MLFTLVSCSTTLNFLNSSVVPAAKGAVKISKDDNSNYAIHVKITNLAEPERLQPKKELYVVWLVTKNKVTKNIGRLNSSSGFFSSELEGELNTVSSFKPDYLFVTAENSADIQYPVGTVVLTTKTN</sequence>
<keyword evidence="2" id="KW-1185">Reference proteome</keyword>
<evidence type="ECO:0000313" key="1">
    <source>
        <dbReference type="EMBL" id="QPH41905.1"/>
    </source>
</evidence>
<protein>
    <recommendedName>
        <fullName evidence="3">DUF1425 domain-containing protein</fullName>
    </recommendedName>
</protein>
<accession>A0A7S9L3M6</accession>
<evidence type="ECO:0000313" key="2">
    <source>
        <dbReference type="Proteomes" id="UP000594759"/>
    </source>
</evidence>
<dbReference type="Proteomes" id="UP000594759">
    <property type="component" value="Chromosome"/>
</dbReference>
<dbReference type="KEGG" id="pex:IZT61_16200"/>
<proteinExistence type="predicted"/>
<name>A0A7S9L3M6_9SPHI</name>
<dbReference type="EMBL" id="CP064939">
    <property type="protein sequence ID" value="QPH41905.1"/>
    <property type="molecule type" value="Genomic_DNA"/>
</dbReference>
<reference evidence="1 2" key="1">
    <citation type="submission" date="2020-11" db="EMBL/GenBank/DDBJ databases">
        <title>Pedobacter endophytica, an endophytic bacteria isolated form Carex pumila.</title>
        <authorList>
            <person name="Peng Y."/>
            <person name="Jiang L."/>
            <person name="Lee J."/>
        </authorList>
    </citation>
    <scope>NUCLEOTIDE SEQUENCE [LARGE SCALE GENOMIC DNA]</scope>
    <source>
        <strain evidence="1 2">JBR3-12</strain>
    </source>
</reference>
<evidence type="ECO:0008006" key="3">
    <source>
        <dbReference type="Google" id="ProtNLM"/>
    </source>
</evidence>
<gene>
    <name evidence="1" type="ORF">IZT61_16200</name>
</gene>
<dbReference type="AlphaFoldDB" id="A0A7S9L3M6"/>